<dbReference type="InterPro" id="IPR035974">
    <property type="entry name" value="Rap/Ran-GAP_sf"/>
</dbReference>
<feature type="region of interest" description="Disordered" evidence="2">
    <location>
        <begin position="772"/>
        <end position="836"/>
    </location>
</feature>
<feature type="region of interest" description="Disordered" evidence="2">
    <location>
        <begin position="95"/>
        <end position="137"/>
    </location>
</feature>
<evidence type="ECO:0000313" key="5">
    <source>
        <dbReference type="Proteomes" id="UP001473302"/>
    </source>
</evidence>
<dbReference type="PANTHER" id="PTHR15711">
    <property type="entry name" value="RAP GTPASE-ACTIVATING PROTEIN"/>
    <property type="match status" value="1"/>
</dbReference>
<evidence type="ECO:0000313" key="4">
    <source>
        <dbReference type="EMBL" id="GAA5814657.1"/>
    </source>
</evidence>
<reference evidence="4 5" key="1">
    <citation type="submission" date="2024-04" db="EMBL/GenBank/DDBJ databases">
        <title>genome sequences of Mucor flavus KT1a and Helicostylum pulchrum KT1b strains isolated from the surface of a dry-aged beef.</title>
        <authorList>
            <person name="Toyotome T."/>
            <person name="Hosono M."/>
            <person name="Torimaru M."/>
            <person name="Fukuda K."/>
            <person name="Mikami N."/>
        </authorList>
    </citation>
    <scope>NUCLEOTIDE SEQUENCE [LARGE SCALE GENOMIC DNA]</scope>
    <source>
        <strain evidence="4 5">KT1a</strain>
    </source>
</reference>
<dbReference type="Pfam" id="PF21022">
    <property type="entry name" value="Rap-GAP_dimer"/>
    <property type="match status" value="1"/>
</dbReference>
<feature type="domain" description="Rap-GAP" evidence="3">
    <location>
        <begin position="540"/>
        <end position="756"/>
    </location>
</feature>
<dbReference type="PROSITE" id="PS50085">
    <property type="entry name" value="RAPGAP"/>
    <property type="match status" value="1"/>
</dbReference>
<feature type="compositionally biased region" description="Polar residues" evidence="2">
    <location>
        <begin position="95"/>
        <end position="106"/>
    </location>
</feature>
<evidence type="ECO:0000256" key="2">
    <source>
        <dbReference type="SAM" id="MobiDB-lite"/>
    </source>
</evidence>
<dbReference type="Proteomes" id="UP001473302">
    <property type="component" value="Unassembled WGS sequence"/>
</dbReference>
<comment type="caution">
    <text evidence="4">The sequence shown here is derived from an EMBL/GenBank/DDBJ whole genome shotgun (WGS) entry which is preliminary data.</text>
</comment>
<protein>
    <recommendedName>
        <fullName evidence="3">Rap-GAP domain-containing protein</fullName>
    </recommendedName>
</protein>
<gene>
    <name evidence="4" type="ORF">MFLAVUS_008156</name>
</gene>
<feature type="compositionally biased region" description="Low complexity" evidence="2">
    <location>
        <begin position="859"/>
        <end position="872"/>
    </location>
</feature>
<feature type="compositionally biased region" description="Basic and acidic residues" evidence="2">
    <location>
        <begin position="879"/>
        <end position="891"/>
    </location>
</feature>
<feature type="compositionally biased region" description="Polar residues" evidence="2">
    <location>
        <begin position="117"/>
        <end position="126"/>
    </location>
</feature>
<dbReference type="InterPro" id="IPR050989">
    <property type="entry name" value="Rap1_Ran_GAP"/>
</dbReference>
<organism evidence="4 5">
    <name type="scientific">Mucor flavus</name>
    <dbReference type="NCBI Taxonomy" id="439312"/>
    <lineage>
        <taxon>Eukaryota</taxon>
        <taxon>Fungi</taxon>
        <taxon>Fungi incertae sedis</taxon>
        <taxon>Mucoromycota</taxon>
        <taxon>Mucoromycotina</taxon>
        <taxon>Mucoromycetes</taxon>
        <taxon>Mucorales</taxon>
        <taxon>Mucorineae</taxon>
        <taxon>Mucoraceae</taxon>
        <taxon>Mucor</taxon>
    </lineage>
</organism>
<dbReference type="Pfam" id="PF02145">
    <property type="entry name" value="Rap_GAP"/>
    <property type="match status" value="1"/>
</dbReference>
<keyword evidence="5" id="KW-1185">Reference proteome</keyword>
<name>A0ABP9Z6A0_9FUNG</name>
<dbReference type="PANTHER" id="PTHR15711:SF22">
    <property type="entry name" value="RAP-GAP DOMAIN-CONTAINING PROTEIN"/>
    <property type="match status" value="1"/>
</dbReference>
<dbReference type="SUPFAM" id="SSF111347">
    <property type="entry name" value="Rap/Ran-GAP"/>
    <property type="match status" value="1"/>
</dbReference>
<evidence type="ECO:0000259" key="3">
    <source>
        <dbReference type="PROSITE" id="PS50085"/>
    </source>
</evidence>
<evidence type="ECO:0000256" key="1">
    <source>
        <dbReference type="ARBA" id="ARBA00022468"/>
    </source>
</evidence>
<feature type="region of interest" description="Disordered" evidence="2">
    <location>
        <begin position="1"/>
        <end position="49"/>
    </location>
</feature>
<sequence length="927" mass="105479">MPLHKKRYSHDSACDESTVDTKFNNQKRDDESIYSSHSTTSSMFSTASRMSKIPNAVKSSVKYLVRRKNKAIPNETAESETLSSKIKRHTSSSINFGNLFNSSSRNNSKRQTEQDIIPTSTTSSTLFGYKQTDDNSINNKARRRNSVVNLASRFLYKRDQSTISTTTLGDQDEEEEEHNIIVYEDQPESDIFVHHESDSKSEKVIKPKKEEPWVRQRAKSCQENKAPLLHQLANKGSSNRLVVDLPENDSIPYKSNNKMMANDFPLFKGLVTTTLTTLHTRLTNECDRVLSIILLADHHTPPQEQLLSIISDLYKMTEMVNWEDQDDKKKEIKTTISFIENAVLNQDLTIISVKDFIASIKQIMNQCICQYYKVVEKAMIIPSKGYKIEGINKYGNNSILSQIPKSRINQNYTVDHMDKEAHWYRTYFFDSTHVYTFFGYDGDGDPILLSVKVEENKETITNRQFRIIFRTKKEKDQRRVILDSFLLNCPPTTAEEYDIIPETTWKSLIETNLNIPFHNLILMNQDLMISSGIQDELLRLDENSASLLHTRYKFGVLLIKEGQTREEEWFSNDHDSEPFNQFLNIIGNPVKLKGYTGWAAGLDTKSGDSGDYTYTNVWNENILAYHVSTLIPSRPGDKQQIQRKRHIGNDIVCIVFVEGNQPFNPTAIKSQFLHVFIVVHQEVSNKIKLWRVEIVSVKDVPDFGPSLPENSAVFYNEKELEQFLLAKLVNAEYAAFKSPKFASPMNRAREGIFTNLVEKGWKLLFNDSNISSSSTVNTTNTLPNSNTNNNNNNNISTSTTSSSPTRKLLFHTKSASTSSSSQSSQHNSVIPSPSKSNVIREFSEGIVNGISRRRSTQDLLNSNSTNTNFKKTSGVRGRKFTEGSSKRSHSEQDLINMTLEHDSIVKTSLKNRAQNLLTSIPGFGNHC</sequence>
<dbReference type="Gene3D" id="3.40.50.11210">
    <property type="entry name" value="Rap/Ran-GAP"/>
    <property type="match status" value="1"/>
</dbReference>
<feature type="compositionally biased region" description="Low complexity" evidence="2">
    <location>
        <begin position="772"/>
        <end position="805"/>
    </location>
</feature>
<dbReference type="InterPro" id="IPR000331">
    <property type="entry name" value="Rap/Ran_GAP_dom"/>
</dbReference>
<feature type="compositionally biased region" description="Low complexity" evidence="2">
    <location>
        <begin position="33"/>
        <end position="49"/>
    </location>
</feature>
<feature type="compositionally biased region" description="Low complexity" evidence="2">
    <location>
        <begin position="814"/>
        <end position="832"/>
    </location>
</feature>
<accession>A0ABP9Z6A0</accession>
<feature type="region of interest" description="Disordered" evidence="2">
    <location>
        <begin position="859"/>
        <end position="891"/>
    </location>
</feature>
<proteinExistence type="predicted"/>
<dbReference type="EMBL" id="BAABUK010000022">
    <property type="protein sequence ID" value="GAA5814657.1"/>
    <property type="molecule type" value="Genomic_DNA"/>
</dbReference>
<keyword evidence="1" id="KW-0343">GTPase activation</keyword>